<sequence>MNYTRNGVIYNANIVNSRTGTRTSTIINSQPEISTTSNYYIALIIITIIGFTLSIILSFYFVYLPAQRSSAAFDDLFKRGTEVVDSAIGIADDVNDTATTTSDFLVALCTGIEEGKGQLGNLKPSFQETCDFIIGIDS</sequence>
<organism evidence="2">
    <name type="scientific">Pithovirus LCPAC101</name>
    <dbReference type="NCBI Taxonomy" id="2506586"/>
    <lineage>
        <taxon>Viruses</taxon>
        <taxon>Pithoviruses</taxon>
    </lineage>
</organism>
<protein>
    <submittedName>
        <fullName evidence="2">Uncharacterized protein</fullName>
    </submittedName>
</protein>
<keyword evidence="1" id="KW-1133">Transmembrane helix</keyword>
<evidence type="ECO:0000256" key="1">
    <source>
        <dbReference type="SAM" id="Phobius"/>
    </source>
</evidence>
<accession>A0A481Z2A5</accession>
<keyword evidence="1" id="KW-0472">Membrane</keyword>
<dbReference type="EMBL" id="MK500444">
    <property type="protein sequence ID" value="QBK89877.1"/>
    <property type="molecule type" value="Genomic_DNA"/>
</dbReference>
<evidence type="ECO:0000313" key="2">
    <source>
        <dbReference type="EMBL" id="QBK89877.1"/>
    </source>
</evidence>
<name>A0A481Z2A5_9VIRU</name>
<reference evidence="2" key="1">
    <citation type="journal article" date="2019" name="MBio">
        <title>Virus Genomes from Deep Sea Sediments Expand the Ocean Megavirome and Support Independent Origins of Viral Gigantism.</title>
        <authorList>
            <person name="Backstrom D."/>
            <person name="Yutin N."/>
            <person name="Jorgensen S.L."/>
            <person name="Dharamshi J."/>
            <person name="Homa F."/>
            <person name="Zaremba-Niedwiedzka K."/>
            <person name="Spang A."/>
            <person name="Wolf Y.I."/>
            <person name="Koonin E.V."/>
            <person name="Ettema T.J."/>
        </authorList>
    </citation>
    <scope>NUCLEOTIDE SEQUENCE</scope>
</reference>
<proteinExistence type="predicted"/>
<keyword evidence="1" id="KW-0812">Transmembrane</keyword>
<feature type="transmembrane region" description="Helical" evidence="1">
    <location>
        <begin position="39"/>
        <end position="63"/>
    </location>
</feature>
<gene>
    <name evidence="2" type="ORF">LCPAC101_01600</name>
</gene>